<keyword evidence="2" id="KW-1185">Reference proteome</keyword>
<name>A0ACC0LTV7_RHOML</name>
<reference evidence="1" key="1">
    <citation type="submission" date="2022-02" db="EMBL/GenBank/DDBJ databases">
        <title>Plant Genome Project.</title>
        <authorList>
            <person name="Zhang R.-G."/>
        </authorList>
    </citation>
    <scope>NUCLEOTIDE SEQUENCE</scope>
    <source>
        <strain evidence="1">AT1</strain>
    </source>
</reference>
<organism evidence="1 2">
    <name type="scientific">Rhododendron molle</name>
    <name type="common">Chinese azalea</name>
    <name type="synonym">Azalea mollis</name>
    <dbReference type="NCBI Taxonomy" id="49168"/>
    <lineage>
        <taxon>Eukaryota</taxon>
        <taxon>Viridiplantae</taxon>
        <taxon>Streptophyta</taxon>
        <taxon>Embryophyta</taxon>
        <taxon>Tracheophyta</taxon>
        <taxon>Spermatophyta</taxon>
        <taxon>Magnoliopsida</taxon>
        <taxon>eudicotyledons</taxon>
        <taxon>Gunneridae</taxon>
        <taxon>Pentapetalae</taxon>
        <taxon>asterids</taxon>
        <taxon>Ericales</taxon>
        <taxon>Ericaceae</taxon>
        <taxon>Ericoideae</taxon>
        <taxon>Rhodoreae</taxon>
        <taxon>Rhododendron</taxon>
    </lineage>
</organism>
<accession>A0ACC0LTV7</accession>
<gene>
    <name evidence="1" type="ORF">RHMOL_Rhmol11G0163600</name>
</gene>
<evidence type="ECO:0000313" key="2">
    <source>
        <dbReference type="Proteomes" id="UP001062846"/>
    </source>
</evidence>
<proteinExistence type="predicted"/>
<evidence type="ECO:0000313" key="1">
    <source>
        <dbReference type="EMBL" id="KAI8531797.1"/>
    </source>
</evidence>
<comment type="caution">
    <text evidence="1">The sequence shown here is derived from an EMBL/GenBank/DDBJ whole genome shotgun (WGS) entry which is preliminary data.</text>
</comment>
<protein>
    <submittedName>
        <fullName evidence="1">Uncharacterized protein</fullName>
    </submittedName>
</protein>
<sequence>MQGIGEGGDEMRWNLSKSGCFQVKSFYQALGGYRNASFPRCTAQGKILTIDNLICRWRIIVNRCCMSKRDAETVDNFLIHCPVAWELWSMVFSWFGLKWAMLRNVMELLIVWNGARVGKRGNRVWAMIPLCLMWII</sequence>
<dbReference type="EMBL" id="CM046398">
    <property type="protein sequence ID" value="KAI8531797.1"/>
    <property type="molecule type" value="Genomic_DNA"/>
</dbReference>
<dbReference type="Proteomes" id="UP001062846">
    <property type="component" value="Chromosome 11"/>
</dbReference>